<accession>A0ABM9WZU2</accession>
<keyword evidence="2" id="KW-1185">Reference proteome</keyword>
<protein>
    <submittedName>
        <fullName evidence="1">Uncharacterized protein</fullName>
    </submittedName>
</protein>
<evidence type="ECO:0000313" key="1">
    <source>
        <dbReference type="EMBL" id="EDN58880.1"/>
    </source>
</evidence>
<evidence type="ECO:0000313" key="2">
    <source>
        <dbReference type="Proteomes" id="UP000242664"/>
    </source>
</evidence>
<feature type="non-terminal residue" evidence="1">
    <location>
        <position position="1"/>
    </location>
</feature>
<dbReference type="EMBL" id="DS267808">
    <property type="protein sequence ID" value="EDN58880.1"/>
    <property type="molecule type" value="Genomic_DNA"/>
</dbReference>
<dbReference type="Proteomes" id="UP000242664">
    <property type="component" value="Unassembled WGS sequence"/>
</dbReference>
<sequence>AHHRGPHLPEDGLSPWSYLQITQDTASTYPYHFASHQHFQSTQIHFLNKPRISYYKAHVTKESNPSITVKQILREHFDLT</sequence>
<proteinExistence type="predicted"/>
<name>A0ABM9WZU2_VIBAE</name>
<reference evidence="2" key="1">
    <citation type="submission" date="2006-10" db="EMBL/GenBank/DDBJ databases">
        <authorList>
            <person name="Heidelberg J."/>
            <person name="Sebastian Y."/>
        </authorList>
    </citation>
    <scope>NUCLEOTIDE SEQUENCE [LARGE SCALE GENOMIC DNA]</scope>
    <source>
        <strain evidence="2">EX25</strain>
    </source>
</reference>
<gene>
    <name evidence="1" type="ORF">VEx25_A1445</name>
</gene>
<organism evidence="1 2">
    <name type="scientific">Vibrio antiquarius (strain Ex25)</name>
    <dbReference type="NCBI Taxonomy" id="150340"/>
    <lineage>
        <taxon>Bacteria</taxon>
        <taxon>Pseudomonadati</taxon>
        <taxon>Pseudomonadota</taxon>
        <taxon>Gammaproteobacteria</taxon>
        <taxon>Vibrionales</taxon>
        <taxon>Vibrionaceae</taxon>
        <taxon>Vibrio</taxon>
        <taxon>Vibrio diabolicus subgroup</taxon>
    </lineage>
</organism>